<dbReference type="InterPro" id="IPR051446">
    <property type="entry name" value="HTH_trans_reg/aminotransferase"/>
</dbReference>
<keyword evidence="7" id="KW-0808">Transferase</keyword>
<comment type="similarity">
    <text evidence="1">In the C-terminal section; belongs to the class-I pyridoxal-phosphate-dependent aminotransferase family.</text>
</comment>
<sequence>MKKSKVEMVKDFIFREIKDGKIKNGQRLPSCREVSSYLSINKITVNKAYNELEREHKVYSIPRGGFYLIDSEERLKVVQEEVDFRTVKPDEKLIPYREFTHVMNKAVDMYKNTLFEYESSGGLSSLRDTLKYEFEKDGIYTAAERIIITNGAQQAIGLVFQYLFGKSKGKLLVESPTYSLALKLADHLGIDIIGIERRVDGFDYKEMEIIFKSGEITAFYVIPRHHNPTGYTISEKDKQKIAELSYKYNVLIIEDDYLADLGSRKGSMSIHYYDISKRTIYIRSFSKAFMPGIRMGAAVLPESMIEEVINIKHISDLNTSKIPQAALDIFIKSGMYEKHIKKVKKSYETKLKKAAKIVKSLSPLGFSWYVPEHGIFIWLHLPENIEAVEFEKKLKHHGILVKAVSEFFPEEWSKENNQKNCNYIRLCISGVSEENMDALATIISIMEAEEK</sequence>
<evidence type="ECO:0000256" key="2">
    <source>
        <dbReference type="ARBA" id="ARBA00022898"/>
    </source>
</evidence>
<evidence type="ECO:0000259" key="6">
    <source>
        <dbReference type="PROSITE" id="PS50949"/>
    </source>
</evidence>
<dbReference type="InterPro" id="IPR004839">
    <property type="entry name" value="Aminotransferase_I/II_large"/>
</dbReference>
<dbReference type="Pfam" id="PF00392">
    <property type="entry name" value="GntR"/>
    <property type="match status" value="1"/>
</dbReference>
<accession>A0ABT1S673</accession>
<keyword evidence="8" id="KW-1185">Reference proteome</keyword>
<evidence type="ECO:0000313" key="8">
    <source>
        <dbReference type="Proteomes" id="UP001524478"/>
    </source>
</evidence>
<reference evidence="7 8" key="1">
    <citation type="submission" date="2022-06" db="EMBL/GenBank/DDBJ databases">
        <title>Isolation of gut microbiota from human fecal samples.</title>
        <authorList>
            <person name="Pamer E.G."/>
            <person name="Barat B."/>
            <person name="Waligurski E."/>
            <person name="Medina S."/>
            <person name="Paddock L."/>
            <person name="Mostad J."/>
        </authorList>
    </citation>
    <scope>NUCLEOTIDE SEQUENCE [LARGE SCALE GENOMIC DNA]</scope>
    <source>
        <strain evidence="7 8">DFI.7.95</strain>
    </source>
</reference>
<evidence type="ECO:0000256" key="5">
    <source>
        <dbReference type="ARBA" id="ARBA00023163"/>
    </source>
</evidence>
<dbReference type="SUPFAM" id="SSF46785">
    <property type="entry name" value="Winged helix' DNA-binding domain"/>
    <property type="match status" value="1"/>
</dbReference>
<evidence type="ECO:0000256" key="3">
    <source>
        <dbReference type="ARBA" id="ARBA00023015"/>
    </source>
</evidence>
<comment type="caution">
    <text evidence="7">The sequence shown here is derived from an EMBL/GenBank/DDBJ whole genome shotgun (WGS) entry which is preliminary data.</text>
</comment>
<protein>
    <submittedName>
        <fullName evidence="7">PLP-dependent aminotransferase family protein</fullName>
    </submittedName>
</protein>
<dbReference type="InterPro" id="IPR015421">
    <property type="entry name" value="PyrdxlP-dep_Trfase_major"/>
</dbReference>
<dbReference type="SMART" id="SM00345">
    <property type="entry name" value="HTH_GNTR"/>
    <property type="match status" value="1"/>
</dbReference>
<gene>
    <name evidence="7" type="ORF">NE686_02580</name>
</gene>
<proteinExistence type="inferred from homology"/>
<dbReference type="InterPro" id="IPR036388">
    <property type="entry name" value="WH-like_DNA-bd_sf"/>
</dbReference>
<keyword evidence="3" id="KW-0805">Transcription regulation</keyword>
<dbReference type="Gene3D" id="3.90.1150.10">
    <property type="entry name" value="Aspartate Aminotransferase, domain 1"/>
    <property type="match status" value="1"/>
</dbReference>
<keyword evidence="4" id="KW-0238">DNA-binding</keyword>
<evidence type="ECO:0000256" key="1">
    <source>
        <dbReference type="ARBA" id="ARBA00005384"/>
    </source>
</evidence>
<name>A0ABT1S673_9FIRM</name>
<dbReference type="Proteomes" id="UP001524478">
    <property type="component" value="Unassembled WGS sequence"/>
</dbReference>
<dbReference type="Gene3D" id="3.40.640.10">
    <property type="entry name" value="Type I PLP-dependent aspartate aminotransferase-like (Major domain)"/>
    <property type="match status" value="1"/>
</dbReference>
<dbReference type="RefSeq" id="WP_256310311.1">
    <property type="nucleotide sequence ID" value="NZ_JANGAC010000002.1"/>
</dbReference>
<feature type="domain" description="HTH gntR-type" evidence="6">
    <location>
        <begin position="3"/>
        <end position="71"/>
    </location>
</feature>
<dbReference type="Pfam" id="PF00155">
    <property type="entry name" value="Aminotran_1_2"/>
    <property type="match status" value="1"/>
</dbReference>
<dbReference type="CDD" id="cd07377">
    <property type="entry name" value="WHTH_GntR"/>
    <property type="match status" value="1"/>
</dbReference>
<dbReference type="InterPro" id="IPR036390">
    <property type="entry name" value="WH_DNA-bd_sf"/>
</dbReference>
<dbReference type="SUPFAM" id="SSF53383">
    <property type="entry name" value="PLP-dependent transferases"/>
    <property type="match status" value="1"/>
</dbReference>
<dbReference type="InterPro" id="IPR000524">
    <property type="entry name" value="Tscrpt_reg_HTH_GntR"/>
</dbReference>
<organism evidence="7 8">
    <name type="scientific">Tissierella carlieri</name>
    <dbReference type="NCBI Taxonomy" id="689904"/>
    <lineage>
        <taxon>Bacteria</taxon>
        <taxon>Bacillati</taxon>
        <taxon>Bacillota</taxon>
        <taxon>Tissierellia</taxon>
        <taxon>Tissierellales</taxon>
        <taxon>Tissierellaceae</taxon>
        <taxon>Tissierella</taxon>
    </lineage>
</organism>
<dbReference type="InterPro" id="IPR015424">
    <property type="entry name" value="PyrdxlP-dep_Trfase"/>
</dbReference>
<dbReference type="EMBL" id="JANGAC010000002">
    <property type="protein sequence ID" value="MCQ4921959.1"/>
    <property type="molecule type" value="Genomic_DNA"/>
</dbReference>
<dbReference type="InterPro" id="IPR015422">
    <property type="entry name" value="PyrdxlP-dep_Trfase_small"/>
</dbReference>
<dbReference type="GO" id="GO:0008483">
    <property type="term" value="F:transaminase activity"/>
    <property type="evidence" value="ECO:0007669"/>
    <property type="project" value="UniProtKB-KW"/>
</dbReference>
<dbReference type="PANTHER" id="PTHR46577">
    <property type="entry name" value="HTH-TYPE TRANSCRIPTIONAL REGULATORY PROTEIN GABR"/>
    <property type="match status" value="1"/>
</dbReference>
<keyword evidence="2" id="KW-0663">Pyridoxal phosphate</keyword>
<dbReference type="PROSITE" id="PS50949">
    <property type="entry name" value="HTH_GNTR"/>
    <property type="match status" value="1"/>
</dbReference>
<evidence type="ECO:0000256" key="4">
    <source>
        <dbReference type="ARBA" id="ARBA00023125"/>
    </source>
</evidence>
<evidence type="ECO:0000313" key="7">
    <source>
        <dbReference type="EMBL" id="MCQ4921959.1"/>
    </source>
</evidence>
<keyword evidence="7" id="KW-0032">Aminotransferase</keyword>
<dbReference type="Gene3D" id="1.10.10.10">
    <property type="entry name" value="Winged helix-like DNA-binding domain superfamily/Winged helix DNA-binding domain"/>
    <property type="match status" value="1"/>
</dbReference>
<dbReference type="CDD" id="cd00609">
    <property type="entry name" value="AAT_like"/>
    <property type="match status" value="1"/>
</dbReference>
<keyword evidence="5" id="KW-0804">Transcription</keyword>
<dbReference type="PANTHER" id="PTHR46577:SF1">
    <property type="entry name" value="HTH-TYPE TRANSCRIPTIONAL REGULATORY PROTEIN GABR"/>
    <property type="match status" value="1"/>
</dbReference>